<protein>
    <submittedName>
        <fullName evidence="2">KI16B protein</fullName>
    </submittedName>
</protein>
<reference evidence="2 3" key="1">
    <citation type="submission" date="2019-09" db="EMBL/GenBank/DDBJ databases">
        <title>Bird 10,000 Genomes (B10K) Project - Family phase.</title>
        <authorList>
            <person name="Zhang G."/>
        </authorList>
    </citation>
    <scope>NUCLEOTIDE SEQUENCE [LARGE SCALE GENOMIC DNA]</scope>
    <source>
        <strain evidence="2">B10K-DU-002-82</strain>
    </source>
</reference>
<evidence type="ECO:0000313" key="2">
    <source>
        <dbReference type="EMBL" id="NXS21849.1"/>
    </source>
</evidence>
<dbReference type="EMBL" id="VYZQ01061849">
    <property type="protein sequence ID" value="NXS21849.1"/>
    <property type="molecule type" value="Genomic_DNA"/>
</dbReference>
<sequence>LDQEIQQLKQKIYEGDGAQKGSHGILDERLSHSTSPTNPTKPQPPLVDDRINAFIEEEVQRRLQNIHHKAEDSDVSASWPTECFKDNERHNNSTIQRKLKYERMVCRSLGANPDDLKDPIKISIPRYVLCGQGKDEHYEFEIKVS</sequence>
<accession>A0A7L2SJQ3</accession>
<evidence type="ECO:0000313" key="3">
    <source>
        <dbReference type="Proteomes" id="UP000537747"/>
    </source>
</evidence>
<organism evidence="2 3">
    <name type="scientific">Mystacornis crossleyi</name>
    <dbReference type="NCBI Taxonomy" id="98133"/>
    <lineage>
        <taxon>Eukaryota</taxon>
        <taxon>Metazoa</taxon>
        <taxon>Chordata</taxon>
        <taxon>Craniata</taxon>
        <taxon>Vertebrata</taxon>
        <taxon>Euteleostomi</taxon>
        <taxon>Archelosauria</taxon>
        <taxon>Archosauria</taxon>
        <taxon>Dinosauria</taxon>
        <taxon>Saurischia</taxon>
        <taxon>Theropoda</taxon>
        <taxon>Coelurosauria</taxon>
        <taxon>Aves</taxon>
        <taxon>Neognathae</taxon>
        <taxon>Neoaves</taxon>
        <taxon>Telluraves</taxon>
        <taxon>Australaves</taxon>
        <taxon>Passeriformes</taxon>
        <taxon>Sylvioidea</taxon>
        <taxon>Timaliidae</taxon>
        <taxon>Mystacornis</taxon>
    </lineage>
</organism>
<gene>
    <name evidence="2" type="primary">Kif16b</name>
    <name evidence="2" type="ORF">MYSCRO_R01438</name>
</gene>
<dbReference type="Proteomes" id="UP000537747">
    <property type="component" value="Unassembled WGS sequence"/>
</dbReference>
<feature type="non-terminal residue" evidence="2">
    <location>
        <position position="145"/>
    </location>
</feature>
<comment type="caution">
    <text evidence="2">The sequence shown here is derived from an EMBL/GenBank/DDBJ whole genome shotgun (WGS) entry which is preliminary data.</text>
</comment>
<dbReference type="OrthoDB" id="3176171at2759"/>
<evidence type="ECO:0000256" key="1">
    <source>
        <dbReference type="SAM" id="MobiDB-lite"/>
    </source>
</evidence>
<dbReference type="AlphaFoldDB" id="A0A7L2SJQ3"/>
<name>A0A7L2SJQ3_9PASS</name>
<keyword evidence="3" id="KW-1185">Reference proteome</keyword>
<proteinExistence type="predicted"/>
<feature type="non-terminal residue" evidence="2">
    <location>
        <position position="1"/>
    </location>
</feature>
<feature type="region of interest" description="Disordered" evidence="1">
    <location>
        <begin position="12"/>
        <end position="47"/>
    </location>
</feature>